<protein>
    <submittedName>
        <fullName evidence="1">Uncharacterized protein</fullName>
    </submittedName>
</protein>
<accession>A0A0E9VL51</accession>
<proteinExistence type="predicted"/>
<dbReference type="AlphaFoldDB" id="A0A0E9VL51"/>
<name>A0A0E9VL51_ANGAN</name>
<reference evidence="1" key="1">
    <citation type="submission" date="2014-11" db="EMBL/GenBank/DDBJ databases">
        <authorList>
            <person name="Amaro Gonzalez C."/>
        </authorList>
    </citation>
    <scope>NUCLEOTIDE SEQUENCE</scope>
</reference>
<organism evidence="1">
    <name type="scientific">Anguilla anguilla</name>
    <name type="common">European freshwater eel</name>
    <name type="synonym">Muraena anguilla</name>
    <dbReference type="NCBI Taxonomy" id="7936"/>
    <lineage>
        <taxon>Eukaryota</taxon>
        <taxon>Metazoa</taxon>
        <taxon>Chordata</taxon>
        <taxon>Craniata</taxon>
        <taxon>Vertebrata</taxon>
        <taxon>Euteleostomi</taxon>
        <taxon>Actinopterygii</taxon>
        <taxon>Neopterygii</taxon>
        <taxon>Teleostei</taxon>
        <taxon>Anguilliformes</taxon>
        <taxon>Anguillidae</taxon>
        <taxon>Anguilla</taxon>
    </lineage>
</organism>
<sequence length="57" mass="6528">MMNMRCLKNGKWCFSGFGLGHCCTRVVRCTVCCMYLAKKYNNLLSGNEMCKNSIAMY</sequence>
<dbReference type="EMBL" id="GBXM01030412">
    <property type="protein sequence ID" value="JAH78165.1"/>
    <property type="molecule type" value="Transcribed_RNA"/>
</dbReference>
<reference evidence="1" key="2">
    <citation type="journal article" date="2015" name="Fish Shellfish Immunol.">
        <title>Early steps in the European eel (Anguilla anguilla)-Vibrio vulnificus interaction in the gills: Role of the RtxA13 toxin.</title>
        <authorList>
            <person name="Callol A."/>
            <person name="Pajuelo D."/>
            <person name="Ebbesson L."/>
            <person name="Teles M."/>
            <person name="MacKenzie S."/>
            <person name="Amaro C."/>
        </authorList>
    </citation>
    <scope>NUCLEOTIDE SEQUENCE</scope>
</reference>
<evidence type="ECO:0000313" key="1">
    <source>
        <dbReference type="EMBL" id="JAH78165.1"/>
    </source>
</evidence>